<keyword evidence="2" id="KW-1185">Reference proteome</keyword>
<name>A0A371F8L0_MUCPR</name>
<dbReference type="Proteomes" id="UP000257109">
    <property type="component" value="Unassembled WGS sequence"/>
</dbReference>
<evidence type="ECO:0000313" key="2">
    <source>
        <dbReference type="Proteomes" id="UP000257109"/>
    </source>
</evidence>
<gene>
    <name evidence="1" type="ORF">CR513_45625</name>
</gene>
<protein>
    <submittedName>
        <fullName evidence="1">Uncharacterized protein</fullName>
    </submittedName>
</protein>
<reference evidence="1" key="1">
    <citation type="submission" date="2018-05" db="EMBL/GenBank/DDBJ databases">
        <title>Draft genome of Mucuna pruriens seed.</title>
        <authorList>
            <person name="Nnadi N.E."/>
            <person name="Vos R."/>
            <person name="Hasami M.H."/>
            <person name="Devisetty U.K."/>
            <person name="Aguiy J.C."/>
        </authorList>
    </citation>
    <scope>NUCLEOTIDE SEQUENCE [LARGE SCALE GENOMIC DNA]</scope>
    <source>
        <strain evidence="1">JCA_2017</strain>
    </source>
</reference>
<accession>A0A371F8L0</accession>
<evidence type="ECO:0000313" key="1">
    <source>
        <dbReference type="EMBL" id="RDX74608.1"/>
    </source>
</evidence>
<proteinExistence type="predicted"/>
<dbReference type="AlphaFoldDB" id="A0A371F8L0"/>
<dbReference type="EMBL" id="QJKJ01010123">
    <property type="protein sequence ID" value="RDX74608.1"/>
    <property type="molecule type" value="Genomic_DNA"/>
</dbReference>
<sequence length="125" mass="14052">METKERHRMAEVQHTKALKAAEEREEELCCQLAVVKAIVEKSGGEATLSAASTQAFWAQPFNEEIDDIAIPPNFREVVIKPFDGTQDPHTHLQAFHTQIDLATSFTSQLTTNKTKRLEVADLFDI</sequence>
<feature type="non-terminal residue" evidence="1">
    <location>
        <position position="1"/>
    </location>
</feature>
<organism evidence="1 2">
    <name type="scientific">Mucuna pruriens</name>
    <name type="common">Velvet bean</name>
    <name type="synonym">Dolichos pruriens</name>
    <dbReference type="NCBI Taxonomy" id="157652"/>
    <lineage>
        <taxon>Eukaryota</taxon>
        <taxon>Viridiplantae</taxon>
        <taxon>Streptophyta</taxon>
        <taxon>Embryophyta</taxon>
        <taxon>Tracheophyta</taxon>
        <taxon>Spermatophyta</taxon>
        <taxon>Magnoliopsida</taxon>
        <taxon>eudicotyledons</taxon>
        <taxon>Gunneridae</taxon>
        <taxon>Pentapetalae</taxon>
        <taxon>rosids</taxon>
        <taxon>fabids</taxon>
        <taxon>Fabales</taxon>
        <taxon>Fabaceae</taxon>
        <taxon>Papilionoideae</taxon>
        <taxon>50 kb inversion clade</taxon>
        <taxon>NPAAA clade</taxon>
        <taxon>indigoferoid/millettioid clade</taxon>
        <taxon>Phaseoleae</taxon>
        <taxon>Mucuna</taxon>
    </lineage>
</organism>
<comment type="caution">
    <text evidence="1">The sequence shown here is derived from an EMBL/GenBank/DDBJ whole genome shotgun (WGS) entry which is preliminary data.</text>
</comment>
<dbReference type="OrthoDB" id="1745575at2759"/>